<protein>
    <recommendedName>
        <fullName evidence="6">Bifunctional inhibitor/plant lipid transfer protein/seed storage helical domain-containing protein</fullName>
    </recommendedName>
</protein>
<keyword evidence="3" id="KW-0732">Signal</keyword>
<dbReference type="InterPro" id="IPR033872">
    <property type="entry name" value="nsLTP2"/>
</dbReference>
<dbReference type="SUPFAM" id="SSF47699">
    <property type="entry name" value="Bifunctional inhibitor/lipid-transfer protein/seed storage 2S albumin"/>
    <property type="match status" value="1"/>
</dbReference>
<dbReference type="Gene3D" id="1.10.110.10">
    <property type="entry name" value="Plant lipid-transfer and hydrophobic proteins"/>
    <property type="match status" value="1"/>
</dbReference>
<reference evidence="4" key="2">
    <citation type="submission" date="2020-10" db="EMBL/GenBank/DDBJ databases">
        <authorList>
            <person name="Cooper E.A."/>
            <person name="Brenton Z.W."/>
            <person name="Flinn B.S."/>
            <person name="Jenkins J."/>
            <person name="Shu S."/>
            <person name="Flowers D."/>
            <person name="Luo F."/>
            <person name="Wang Y."/>
            <person name="Xia P."/>
            <person name="Barry K."/>
            <person name="Daum C."/>
            <person name="Lipzen A."/>
            <person name="Yoshinaga Y."/>
            <person name="Schmutz J."/>
            <person name="Saski C."/>
            <person name="Vermerris W."/>
            <person name="Kresovich S."/>
        </authorList>
    </citation>
    <scope>NUCLEOTIDE SEQUENCE</scope>
</reference>
<dbReference type="GO" id="GO:0006869">
    <property type="term" value="P:lipid transport"/>
    <property type="evidence" value="ECO:0007669"/>
    <property type="project" value="InterPro"/>
</dbReference>
<dbReference type="InterPro" id="IPR036312">
    <property type="entry name" value="Bifun_inhib/LTP/seed_sf"/>
</dbReference>
<dbReference type="PANTHER" id="PTHR33214">
    <property type="entry name" value="BIFUNCTIONAL INHIBITOR/LIPID-TRANSFER PROTEIN/SEED STORAGE 2S ALBUMIN SUPERFAMILY PROTEIN"/>
    <property type="match status" value="1"/>
</dbReference>
<dbReference type="PANTHER" id="PTHR33214:SF50">
    <property type="entry name" value="LIPID-TRANSFER PROTEIN 2G, PUTATIVE, EXPRESSED-RELATED"/>
    <property type="match status" value="1"/>
</dbReference>
<dbReference type="OrthoDB" id="665742at2759"/>
<keyword evidence="1" id="KW-0813">Transport</keyword>
<comment type="caution">
    <text evidence="4">The sequence shown here is derived from an EMBL/GenBank/DDBJ whole genome shotgun (WGS) entry which is preliminary data.</text>
</comment>
<evidence type="ECO:0000256" key="3">
    <source>
        <dbReference type="SAM" id="SignalP"/>
    </source>
</evidence>
<dbReference type="AlphaFoldDB" id="A0A921U889"/>
<accession>A0A921U889</accession>
<organism evidence="4 5">
    <name type="scientific">Sorghum bicolor</name>
    <name type="common">Sorghum</name>
    <name type="synonym">Sorghum vulgare</name>
    <dbReference type="NCBI Taxonomy" id="4558"/>
    <lineage>
        <taxon>Eukaryota</taxon>
        <taxon>Viridiplantae</taxon>
        <taxon>Streptophyta</taxon>
        <taxon>Embryophyta</taxon>
        <taxon>Tracheophyta</taxon>
        <taxon>Spermatophyta</taxon>
        <taxon>Magnoliopsida</taxon>
        <taxon>Liliopsida</taxon>
        <taxon>Poales</taxon>
        <taxon>Poaceae</taxon>
        <taxon>PACMAD clade</taxon>
        <taxon>Panicoideae</taxon>
        <taxon>Andropogonodae</taxon>
        <taxon>Andropogoneae</taxon>
        <taxon>Sorghinae</taxon>
        <taxon>Sorghum</taxon>
    </lineage>
</organism>
<dbReference type="KEGG" id="sbi:8067055"/>
<dbReference type="Gramene" id="EES13181">
    <property type="protein sequence ID" value="EES13181"/>
    <property type="gene ID" value="SORBI_3007G001600"/>
</dbReference>
<evidence type="ECO:0008006" key="6">
    <source>
        <dbReference type="Google" id="ProtNLM"/>
    </source>
</evidence>
<feature type="chain" id="PRO_5037736203" description="Bifunctional inhibitor/plant lipid transfer protein/seed storage helical domain-containing protein" evidence="3">
    <location>
        <begin position="25"/>
        <end position="89"/>
    </location>
</feature>
<dbReference type="Proteomes" id="UP000807115">
    <property type="component" value="Chromosome 7"/>
</dbReference>
<dbReference type="EMBL" id="CM027686">
    <property type="protein sequence ID" value="KAG0522024.1"/>
    <property type="molecule type" value="Genomic_DNA"/>
</dbReference>
<reference evidence="4" key="1">
    <citation type="journal article" date="2019" name="BMC Genomics">
        <title>A new reference genome for Sorghum bicolor reveals high levels of sequence similarity between sweet and grain genotypes: implications for the genetics of sugar metabolism.</title>
        <authorList>
            <person name="Cooper E.A."/>
            <person name="Brenton Z.W."/>
            <person name="Flinn B.S."/>
            <person name="Jenkins J."/>
            <person name="Shu S."/>
            <person name="Flowers D."/>
            <person name="Luo F."/>
            <person name="Wang Y."/>
            <person name="Xia P."/>
            <person name="Barry K."/>
            <person name="Daum C."/>
            <person name="Lipzen A."/>
            <person name="Yoshinaga Y."/>
            <person name="Schmutz J."/>
            <person name="Saski C."/>
            <person name="Vermerris W."/>
            <person name="Kresovich S."/>
        </authorList>
    </citation>
    <scope>NUCLEOTIDE SEQUENCE</scope>
</reference>
<sequence>MAKAVAMLMALAVVVAVSSGGASADCNIAALASCNAAVIQGAKPTAMCCSSLRAQEPCLCTYQNNPKYGKYHPNARKMVTSCGMAIPNC</sequence>
<name>A0A921U889_SORBI</name>
<keyword evidence="2" id="KW-0446">Lipid-binding</keyword>
<dbReference type="OMA" id="CEDAIMK"/>
<feature type="signal peptide" evidence="3">
    <location>
        <begin position="1"/>
        <end position="24"/>
    </location>
</feature>
<dbReference type="GO" id="GO:0008289">
    <property type="term" value="F:lipid binding"/>
    <property type="evidence" value="ECO:0007669"/>
    <property type="project" value="UniProtKB-KW"/>
</dbReference>
<proteinExistence type="predicted"/>
<evidence type="ECO:0000256" key="1">
    <source>
        <dbReference type="ARBA" id="ARBA00022448"/>
    </source>
</evidence>
<gene>
    <name evidence="4" type="ORF">BDA96_07G001600</name>
</gene>
<evidence type="ECO:0000313" key="4">
    <source>
        <dbReference type="EMBL" id="KAG0522024.1"/>
    </source>
</evidence>
<evidence type="ECO:0000313" key="5">
    <source>
        <dbReference type="Proteomes" id="UP000807115"/>
    </source>
</evidence>
<evidence type="ECO:0000256" key="2">
    <source>
        <dbReference type="ARBA" id="ARBA00023121"/>
    </source>
</evidence>